<dbReference type="OrthoDB" id="5107704at2"/>
<gene>
    <name evidence="1" type="ORF">GBAG_3040</name>
</gene>
<dbReference type="Gene3D" id="3.40.50.300">
    <property type="entry name" value="P-loop containing nucleotide triphosphate hydrolases"/>
    <property type="match status" value="1"/>
</dbReference>
<dbReference type="RefSeq" id="WP_034497610.1">
    <property type="nucleotide sequence ID" value="NZ_JMPI01000050.1"/>
</dbReference>
<evidence type="ECO:0000313" key="2">
    <source>
        <dbReference type="Proteomes" id="UP000028653"/>
    </source>
</evidence>
<proteinExistence type="predicted"/>
<sequence>MDKSVIFSVAGSGKTSLIIEGLSLDQRALIITYTENNHLHLRNRIIQKFGMIPPSITLTTYFSFLHGFCYRPLMQLKLGTRGINFRRPPNRQFRLDDLNRYRDGGGRLYHCRLAKLLQVMGAIPDVRARLERFYDYLYVDEVQDFAGHDFNLLLEVSQANIGIRFVGDFYQHTFDTSRDGAINKNLHDDVVRYEKRFRDAGITVDKETLSRSWRCTKMVCDFISAKLQIPMGAHEERVSQIITVDDRAQANMLHADPTIVKLFLSEHYHYGCYSENWGASKGMDHFNDVCVVMGPGIWKDYLAERLHQANPQTRNKMYVACTRARGDLYFMPEKLLRAFKQRK</sequence>
<dbReference type="GO" id="GO:0005524">
    <property type="term" value="F:ATP binding"/>
    <property type="evidence" value="ECO:0007669"/>
    <property type="project" value="InterPro"/>
</dbReference>
<reference evidence="1 2" key="1">
    <citation type="submission" date="2014-05" db="EMBL/GenBank/DDBJ databases">
        <title>ATOL: Assembling a taxonomically balanced genome-scale reconstruction of the evolutionary history of the Enterobacteriaceae.</title>
        <authorList>
            <person name="Plunkett G.III."/>
            <person name="Neeno-Eckwall E.C."/>
            <person name="Glasner J.D."/>
            <person name="Perna N.T."/>
        </authorList>
    </citation>
    <scope>NUCLEOTIDE SEQUENCE [LARGE SCALE GENOMIC DNA]</scope>
    <source>
        <strain evidence="1 2">ATCC 33320</strain>
    </source>
</reference>
<dbReference type="EMBL" id="JMPI01000050">
    <property type="protein sequence ID" value="KFC79762.1"/>
    <property type="molecule type" value="Genomic_DNA"/>
</dbReference>
<dbReference type="PANTHER" id="PTHR11070">
    <property type="entry name" value="UVRD / RECB / PCRA DNA HELICASE FAMILY MEMBER"/>
    <property type="match status" value="1"/>
</dbReference>
<dbReference type="GO" id="GO:0003677">
    <property type="term" value="F:DNA binding"/>
    <property type="evidence" value="ECO:0007669"/>
    <property type="project" value="InterPro"/>
</dbReference>
<organism evidence="1 2">
    <name type="scientific">Buttiauxella agrestis ATCC 33320</name>
    <dbReference type="NCBI Taxonomy" id="1006004"/>
    <lineage>
        <taxon>Bacteria</taxon>
        <taxon>Pseudomonadati</taxon>
        <taxon>Pseudomonadota</taxon>
        <taxon>Gammaproteobacteria</taxon>
        <taxon>Enterobacterales</taxon>
        <taxon>Enterobacteriaceae</taxon>
        <taxon>Buttiauxella</taxon>
    </lineage>
</organism>
<protein>
    <submittedName>
        <fullName evidence="1">Uncharacterized protein</fullName>
    </submittedName>
</protein>
<dbReference type="GO" id="GO:0043138">
    <property type="term" value="F:3'-5' DNA helicase activity"/>
    <property type="evidence" value="ECO:0007669"/>
    <property type="project" value="TreeGrafter"/>
</dbReference>
<dbReference type="InterPro" id="IPR027417">
    <property type="entry name" value="P-loop_NTPase"/>
</dbReference>
<dbReference type="AlphaFoldDB" id="A0A085G7R7"/>
<name>A0A085G7R7_9ENTR</name>
<dbReference type="SUPFAM" id="SSF52540">
    <property type="entry name" value="P-loop containing nucleoside triphosphate hydrolases"/>
    <property type="match status" value="1"/>
</dbReference>
<dbReference type="InterPro" id="IPR000212">
    <property type="entry name" value="DNA_helicase_UvrD/REP"/>
</dbReference>
<dbReference type="eggNOG" id="COG0210">
    <property type="taxonomic scope" value="Bacteria"/>
</dbReference>
<evidence type="ECO:0000313" key="1">
    <source>
        <dbReference type="EMBL" id="KFC79762.1"/>
    </source>
</evidence>
<dbReference type="Proteomes" id="UP000028653">
    <property type="component" value="Unassembled WGS sequence"/>
</dbReference>
<accession>A0A085G7R7</accession>
<comment type="caution">
    <text evidence="1">The sequence shown here is derived from an EMBL/GenBank/DDBJ whole genome shotgun (WGS) entry which is preliminary data.</text>
</comment>
<dbReference type="GO" id="GO:0000725">
    <property type="term" value="P:recombinational repair"/>
    <property type="evidence" value="ECO:0007669"/>
    <property type="project" value="TreeGrafter"/>
</dbReference>
<dbReference type="STRING" id="1006004.GBAG_3040"/>
<keyword evidence="2" id="KW-1185">Reference proteome</keyword>